<feature type="region of interest" description="Disordered" evidence="1">
    <location>
        <begin position="111"/>
        <end position="130"/>
    </location>
</feature>
<name>A0A7S4GGS2_9EUGL</name>
<evidence type="ECO:0000256" key="1">
    <source>
        <dbReference type="SAM" id="MobiDB-lite"/>
    </source>
</evidence>
<protein>
    <submittedName>
        <fullName evidence="2">Uncharacterized protein</fullName>
    </submittedName>
</protein>
<gene>
    <name evidence="2" type="ORF">EGYM00163_LOCUS48026</name>
</gene>
<organism evidence="2">
    <name type="scientific">Eutreptiella gymnastica</name>
    <dbReference type="NCBI Taxonomy" id="73025"/>
    <lineage>
        <taxon>Eukaryota</taxon>
        <taxon>Discoba</taxon>
        <taxon>Euglenozoa</taxon>
        <taxon>Euglenida</taxon>
        <taxon>Spirocuta</taxon>
        <taxon>Euglenophyceae</taxon>
        <taxon>Eutreptiales</taxon>
        <taxon>Eutreptiaceae</taxon>
        <taxon>Eutreptiella</taxon>
    </lineage>
</organism>
<dbReference type="AlphaFoldDB" id="A0A7S4GGS2"/>
<evidence type="ECO:0000313" key="2">
    <source>
        <dbReference type="EMBL" id="CAE0836662.1"/>
    </source>
</evidence>
<reference evidence="2" key="1">
    <citation type="submission" date="2021-01" db="EMBL/GenBank/DDBJ databases">
        <authorList>
            <person name="Corre E."/>
            <person name="Pelletier E."/>
            <person name="Niang G."/>
            <person name="Scheremetjew M."/>
            <person name="Finn R."/>
            <person name="Kale V."/>
            <person name="Holt S."/>
            <person name="Cochrane G."/>
            <person name="Meng A."/>
            <person name="Brown T."/>
            <person name="Cohen L."/>
        </authorList>
    </citation>
    <scope>NUCLEOTIDE SEQUENCE</scope>
    <source>
        <strain evidence="2">CCMP1594</strain>
    </source>
</reference>
<proteinExistence type="predicted"/>
<accession>A0A7S4GGS2</accession>
<dbReference type="EMBL" id="HBJA01139554">
    <property type="protein sequence ID" value="CAE0836662.1"/>
    <property type="molecule type" value="Transcribed_RNA"/>
</dbReference>
<sequence>MQGCHESARFWVHYPDLVLHNRGPPSGGEGGPMQRGPCSTFGCWNSGVLSPWQQWWRGNMRVTTFPLLRRVTVDALTGSFARRRLSFCITTCEWLEKHDFVGKGQSRLSTKRDSILRNTTQNGKRGKNVE</sequence>